<evidence type="ECO:0000256" key="5">
    <source>
        <dbReference type="ARBA" id="ARBA00022777"/>
    </source>
</evidence>
<keyword evidence="8" id="KW-1208">Phospholipid metabolism</keyword>
<comment type="cofactor">
    <cofactor evidence="1">
        <name>Mg(2+)</name>
        <dbReference type="ChEBI" id="CHEBI:18420"/>
    </cofactor>
</comment>
<dbReference type="SMART" id="SM00046">
    <property type="entry name" value="DAGKc"/>
    <property type="match status" value="1"/>
</dbReference>
<dbReference type="InterPro" id="IPR005218">
    <property type="entry name" value="Diacylglycerol/lipid_kinase"/>
</dbReference>
<dbReference type="PROSITE" id="PS50146">
    <property type="entry name" value="DAGK"/>
    <property type="match status" value="1"/>
</dbReference>
<name>A0A233V2W8_FINMA</name>
<dbReference type="GO" id="GO:0008654">
    <property type="term" value="P:phospholipid biosynthetic process"/>
    <property type="evidence" value="ECO:0007669"/>
    <property type="project" value="UniProtKB-KW"/>
</dbReference>
<evidence type="ECO:0000256" key="2">
    <source>
        <dbReference type="ARBA" id="ARBA00005983"/>
    </source>
</evidence>
<dbReference type="Gene3D" id="2.60.200.40">
    <property type="match status" value="1"/>
</dbReference>
<gene>
    <name evidence="10" type="ORF">B9N49_07550</name>
</gene>
<sequence>MKYVFLLSSKAGAGSFSELEHSIVKCYSSNNLKYTIIKTEHKNHACEIVQKYCDCSDVVLYVCSGDGTLNEVINKMKEINAKFSVGLIPSGTANDFSKNFDYSNFKIENTIKPVIDDIDLIKVNGRYCVNVLSFGFDTVILNSAYNLLKKNPKLRANAYPLAVFQNIFKIPKYKLESSTSNGQNGDVNLKGYYLLGAICNGGFYGGGFNPSPYANLTDGVLEMCLAETMPLYKIIPLIFKYKKGAHLSHPLIHFQKLTKGCIKFEKELMVNVDGEIFTTDFLDFEVVPKALRFARVCDYRKK</sequence>
<protein>
    <submittedName>
        <fullName evidence="10">Lipid kinase</fullName>
    </submittedName>
</protein>
<reference evidence="11" key="1">
    <citation type="submission" date="2017-04" db="EMBL/GenBank/DDBJ databases">
        <title>Finegoldia magna isolated from orthopedic joint implant-associated infections.</title>
        <authorList>
            <person name="Bjorklund S."/>
            <person name="Bruggemann H."/>
            <person name="Jensen A."/>
            <person name="Hellmark B."/>
            <person name="Soderquist B."/>
        </authorList>
    </citation>
    <scope>NUCLEOTIDE SEQUENCE [LARGE SCALE GENOMIC DNA]</scope>
    <source>
        <strain evidence="11">CCUG 54800</strain>
    </source>
</reference>
<dbReference type="InterPro" id="IPR017438">
    <property type="entry name" value="ATP-NAD_kinase_N"/>
</dbReference>
<accession>A0A233V2W8</accession>
<dbReference type="PANTHER" id="PTHR12358:SF54">
    <property type="entry name" value="SPHINGOSINE KINASE RELATED PROTEIN"/>
    <property type="match status" value="1"/>
</dbReference>
<evidence type="ECO:0000256" key="3">
    <source>
        <dbReference type="ARBA" id="ARBA00022679"/>
    </source>
</evidence>
<dbReference type="Proteomes" id="UP000215413">
    <property type="component" value="Unassembled WGS sequence"/>
</dbReference>
<dbReference type="Gene3D" id="3.40.50.10330">
    <property type="entry name" value="Probable inorganic polyphosphate/atp-NAD kinase, domain 1"/>
    <property type="match status" value="1"/>
</dbReference>
<evidence type="ECO:0000256" key="1">
    <source>
        <dbReference type="ARBA" id="ARBA00001946"/>
    </source>
</evidence>
<proteinExistence type="inferred from homology"/>
<dbReference type="RefSeq" id="WP_094206196.1">
    <property type="nucleotide sequence ID" value="NZ_NDYC01000036.1"/>
</dbReference>
<comment type="caution">
    <text evidence="10">The sequence shown here is derived from an EMBL/GenBank/DDBJ whole genome shotgun (WGS) entry which is preliminary data.</text>
</comment>
<dbReference type="InterPro" id="IPR016064">
    <property type="entry name" value="NAD/diacylglycerol_kinase_sf"/>
</dbReference>
<evidence type="ECO:0000256" key="8">
    <source>
        <dbReference type="ARBA" id="ARBA00023264"/>
    </source>
</evidence>
<dbReference type="EMBL" id="NDYC01000036">
    <property type="protein sequence ID" value="OXZ26730.1"/>
    <property type="molecule type" value="Genomic_DNA"/>
</dbReference>
<dbReference type="InterPro" id="IPR001206">
    <property type="entry name" value="Diacylglycerol_kinase_cat_dom"/>
</dbReference>
<dbReference type="SUPFAM" id="SSF111331">
    <property type="entry name" value="NAD kinase/diacylglycerol kinase-like"/>
    <property type="match status" value="1"/>
</dbReference>
<keyword evidence="3" id="KW-0808">Transferase</keyword>
<dbReference type="GO" id="GO:0016301">
    <property type="term" value="F:kinase activity"/>
    <property type="evidence" value="ECO:0007669"/>
    <property type="project" value="UniProtKB-KW"/>
</dbReference>
<evidence type="ECO:0000256" key="7">
    <source>
        <dbReference type="ARBA" id="ARBA00023209"/>
    </source>
</evidence>
<evidence type="ECO:0000256" key="4">
    <source>
        <dbReference type="ARBA" id="ARBA00022741"/>
    </source>
</evidence>
<dbReference type="InterPro" id="IPR045540">
    <property type="entry name" value="YegS/DAGK_C"/>
</dbReference>
<dbReference type="GO" id="GO:0005524">
    <property type="term" value="F:ATP binding"/>
    <property type="evidence" value="ECO:0007669"/>
    <property type="project" value="UniProtKB-KW"/>
</dbReference>
<keyword evidence="4" id="KW-0547">Nucleotide-binding</keyword>
<dbReference type="Pfam" id="PF19279">
    <property type="entry name" value="YegS_C"/>
    <property type="match status" value="1"/>
</dbReference>
<keyword evidence="7" id="KW-0443">Lipid metabolism</keyword>
<comment type="similarity">
    <text evidence="2">Belongs to the diacylglycerol/lipid kinase family.</text>
</comment>
<evidence type="ECO:0000313" key="10">
    <source>
        <dbReference type="EMBL" id="OXZ26730.1"/>
    </source>
</evidence>
<keyword evidence="6" id="KW-0067">ATP-binding</keyword>
<feature type="domain" description="DAGKc" evidence="9">
    <location>
        <begin position="1"/>
        <end position="127"/>
    </location>
</feature>
<organism evidence="10 11">
    <name type="scientific">Finegoldia magna</name>
    <name type="common">Peptostreptococcus magnus</name>
    <dbReference type="NCBI Taxonomy" id="1260"/>
    <lineage>
        <taxon>Bacteria</taxon>
        <taxon>Bacillati</taxon>
        <taxon>Bacillota</taxon>
        <taxon>Tissierellia</taxon>
        <taxon>Tissierellales</taxon>
        <taxon>Peptoniphilaceae</taxon>
        <taxon>Finegoldia</taxon>
    </lineage>
</organism>
<evidence type="ECO:0000256" key="6">
    <source>
        <dbReference type="ARBA" id="ARBA00022840"/>
    </source>
</evidence>
<dbReference type="Pfam" id="PF00781">
    <property type="entry name" value="DAGK_cat"/>
    <property type="match status" value="1"/>
</dbReference>
<evidence type="ECO:0000313" key="11">
    <source>
        <dbReference type="Proteomes" id="UP000215413"/>
    </source>
</evidence>
<dbReference type="PANTHER" id="PTHR12358">
    <property type="entry name" value="SPHINGOSINE KINASE"/>
    <property type="match status" value="1"/>
</dbReference>
<dbReference type="AlphaFoldDB" id="A0A233V2W8"/>
<evidence type="ECO:0000259" key="9">
    <source>
        <dbReference type="PROSITE" id="PS50146"/>
    </source>
</evidence>
<keyword evidence="5 10" id="KW-0418">Kinase</keyword>
<keyword evidence="7" id="KW-0594">Phospholipid biosynthesis</keyword>
<keyword evidence="7" id="KW-0444">Lipid biosynthesis</keyword>
<dbReference type="InterPro" id="IPR050187">
    <property type="entry name" value="Lipid_Phosphate_FormReg"/>
</dbReference>
<dbReference type="NCBIfam" id="TIGR00147">
    <property type="entry name" value="YegS/Rv2252/BmrU family lipid kinase"/>
    <property type="match status" value="1"/>
</dbReference>